<evidence type="ECO:0000256" key="4">
    <source>
        <dbReference type="ARBA" id="ARBA00022989"/>
    </source>
</evidence>
<organism evidence="8 9">
    <name type="scientific">Microbacterium terregens</name>
    <dbReference type="NCBI Taxonomy" id="69363"/>
    <lineage>
        <taxon>Bacteria</taxon>
        <taxon>Bacillati</taxon>
        <taxon>Actinomycetota</taxon>
        <taxon>Actinomycetes</taxon>
        <taxon>Micrococcales</taxon>
        <taxon>Microbacteriaceae</taxon>
        <taxon>Microbacterium</taxon>
    </lineage>
</organism>
<sequence length="535" mass="57117">MTDVQNGKSATPDKPRELWTGQVGFILAAIGSAVGLGNIWRFPGVAYENGGGAFLIPYLVALITAGIPILFLDYAVGHRFRGSAPTAFRRIGGGKRWMESLGWFQVMIAFVIGLYYTAVIAWALSYFVFSFDLRWGDDPAGFLTGEYLQVGDPGFSLQFVPGVLIPLVIVWLAVIVVLALGVAKGLQRVNVVFLPLLVVAFTILVIRALFLDGAAEGLNALFTPDWAALGNPSVWIAAYSQIFFSLSIAFGIMVTYASYRRRRSNLTAPGLVVAFANSSFEILAGIGVFATLGFLAFQQGIEVGELDGLTGVGLSFITFPAIVSQMPGGPIFGVLFFGSLVMAGFTSLISVLQVVSAAVQEKFGMSRRSAAVGVGVVSAILSVLLFATTTGLLALDVADQWANNIGIVASAVLSTVLVIWVLRKGPELRYHLNAVSTFRVGRIWVLLVGVLAPVVLGYMLIQRIITLIVEGYEGLPPWYLGVVGWGTIAFIVVAAIVLPLFRWRPSPDDFTAWPPYPPAGSTAASSSSTREGASS</sequence>
<feature type="transmembrane region" description="Helical" evidence="7">
    <location>
        <begin position="477"/>
        <end position="501"/>
    </location>
</feature>
<feature type="transmembrane region" description="Helical" evidence="7">
    <location>
        <begin position="18"/>
        <end position="40"/>
    </location>
</feature>
<dbReference type="InterPro" id="IPR000175">
    <property type="entry name" value="Na/ntran_symport"/>
</dbReference>
<evidence type="ECO:0000256" key="6">
    <source>
        <dbReference type="SAM" id="MobiDB-lite"/>
    </source>
</evidence>
<evidence type="ECO:0000256" key="2">
    <source>
        <dbReference type="ARBA" id="ARBA00022448"/>
    </source>
</evidence>
<keyword evidence="4 7" id="KW-1133">Transmembrane helix</keyword>
<feature type="transmembrane region" description="Helical" evidence="7">
    <location>
        <begin position="52"/>
        <end position="72"/>
    </location>
</feature>
<dbReference type="RefSeq" id="WP_344713004.1">
    <property type="nucleotide sequence ID" value="NZ_BAAAWH010000001.1"/>
</dbReference>
<dbReference type="InterPro" id="IPR037272">
    <property type="entry name" value="SNS_sf"/>
</dbReference>
<dbReference type="SUPFAM" id="SSF161070">
    <property type="entry name" value="SNF-like"/>
    <property type="match status" value="1"/>
</dbReference>
<dbReference type="NCBIfam" id="NF037979">
    <property type="entry name" value="Na_transp"/>
    <property type="match status" value="1"/>
</dbReference>
<evidence type="ECO:0000313" key="8">
    <source>
        <dbReference type="EMBL" id="MFB9646239.1"/>
    </source>
</evidence>
<feature type="region of interest" description="Disordered" evidence="6">
    <location>
        <begin position="514"/>
        <end position="535"/>
    </location>
</feature>
<dbReference type="PROSITE" id="PS50267">
    <property type="entry name" value="NA_NEUROTRAN_SYMP_3"/>
    <property type="match status" value="1"/>
</dbReference>
<feature type="transmembrane region" description="Helical" evidence="7">
    <location>
        <begin position="331"/>
        <end position="359"/>
    </location>
</feature>
<evidence type="ECO:0000313" key="9">
    <source>
        <dbReference type="Proteomes" id="UP001589611"/>
    </source>
</evidence>
<proteinExistence type="predicted"/>
<dbReference type="Proteomes" id="UP001589611">
    <property type="component" value="Unassembled WGS sequence"/>
</dbReference>
<keyword evidence="5 7" id="KW-0472">Membrane</keyword>
<dbReference type="Pfam" id="PF00209">
    <property type="entry name" value="SNF"/>
    <property type="match status" value="2"/>
</dbReference>
<feature type="transmembrane region" description="Helical" evidence="7">
    <location>
        <begin position="271"/>
        <end position="297"/>
    </location>
</feature>
<feature type="transmembrane region" description="Helical" evidence="7">
    <location>
        <begin position="163"/>
        <end position="182"/>
    </location>
</feature>
<keyword evidence="2" id="KW-0813">Transport</keyword>
<dbReference type="PANTHER" id="PTHR42948:SF1">
    <property type="entry name" value="TRANSPORTER"/>
    <property type="match status" value="1"/>
</dbReference>
<evidence type="ECO:0000256" key="5">
    <source>
        <dbReference type="ARBA" id="ARBA00023136"/>
    </source>
</evidence>
<dbReference type="EMBL" id="JBHMBE010000003">
    <property type="protein sequence ID" value="MFB9646239.1"/>
    <property type="molecule type" value="Genomic_DNA"/>
</dbReference>
<evidence type="ECO:0000256" key="7">
    <source>
        <dbReference type="SAM" id="Phobius"/>
    </source>
</evidence>
<gene>
    <name evidence="8" type="ORF">ACFFPJ_10560</name>
</gene>
<feature type="transmembrane region" description="Helical" evidence="7">
    <location>
        <begin position="234"/>
        <end position="259"/>
    </location>
</feature>
<comment type="caution">
    <text evidence="8">The sequence shown here is derived from an EMBL/GenBank/DDBJ whole genome shotgun (WGS) entry which is preliminary data.</text>
</comment>
<dbReference type="PANTHER" id="PTHR42948">
    <property type="entry name" value="TRANSPORTER"/>
    <property type="match status" value="1"/>
</dbReference>
<feature type="transmembrane region" description="Helical" evidence="7">
    <location>
        <begin position="189"/>
        <end position="210"/>
    </location>
</feature>
<keyword evidence="9" id="KW-1185">Reference proteome</keyword>
<feature type="transmembrane region" description="Helical" evidence="7">
    <location>
        <begin position="443"/>
        <end position="465"/>
    </location>
</feature>
<feature type="transmembrane region" description="Helical" evidence="7">
    <location>
        <begin position="401"/>
        <end position="422"/>
    </location>
</feature>
<evidence type="ECO:0000256" key="1">
    <source>
        <dbReference type="ARBA" id="ARBA00004141"/>
    </source>
</evidence>
<name>A0ABV5T4N1_9MICO</name>
<comment type="subcellular location">
    <subcellularLocation>
        <location evidence="1">Membrane</location>
        <topology evidence="1">Multi-pass membrane protein</topology>
    </subcellularLocation>
</comment>
<feature type="transmembrane region" description="Helical" evidence="7">
    <location>
        <begin position="103"/>
        <end position="129"/>
    </location>
</feature>
<dbReference type="PRINTS" id="PR00176">
    <property type="entry name" value="NANEUSMPORT"/>
</dbReference>
<keyword evidence="3 7" id="KW-0812">Transmembrane</keyword>
<reference evidence="8 9" key="1">
    <citation type="submission" date="2024-09" db="EMBL/GenBank/DDBJ databases">
        <authorList>
            <person name="Sun Q."/>
            <person name="Mori K."/>
        </authorList>
    </citation>
    <scope>NUCLEOTIDE SEQUENCE [LARGE SCALE GENOMIC DNA]</scope>
    <source>
        <strain evidence="8 9">JCM 1342</strain>
    </source>
</reference>
<evidence type="ECO:0000256" key="3">
    <source>
        <dbReference type="ARBA" id="ARBA00022692"/>
    </source>
</evidence>
<dbReference type="CDD" id="cd10334">
    <property type="entry name" value="SLC6sbd_u1"/>
    <property type="match status" value="1"/>
</dbReference>
<accession>A0ABV5T4N1</accession>
<feature type="compositionally biased region" description="Low complexity" evidence="6">
    <location>
        <begin position="519"/>
        <end position="535"/>
    </location>
</feature>
<protein>
    <submittedName>
        <fullName evidence="8">Sodium-dependent transporter</fullName>
    </submittedName>
</protein>
<feature type="transmembrane region" description="Helical" evidence="7">
    <location>
        <begin position="371"/>
        <end position="395"/>
    </location>
</feature>